<gene>
    <name evidence="1" type="ORF">OLEA9_A085042</name>
</gene>
<proteinExistence type="predicted"/>
<accession>A0A8S0T5K2</accession>
<keyword evidence="2" id="KW-1185">Reference proteome</keyword>
<dbReference type="EMBL" id="CACTIH010005672">
    <property type="protein sequence ID" value="CAA3000141.1"/>
    <property type="molecule type" value="Genomic_DNA"/>
</dbReference>
<protein>
    <submittedName>
        <fullName evidence="1">Uncharacterized protein</fullName>
    </submittedName>
</protein>
<dbReference type="Gramene" id="OE9A085042T1">
    <property type="protein sequence ID" value="OE9A085042C1"/>
    <property type="gene ID" value="OE9A085042"/>
</dbReference>
<comment type="caution">
    <text evidence="1">The sequence shown here is derived from an EMBL/GenBank/DDBJ whole genome shotgun (WGS) entry which is preliminary data.</text>
</comment>
<name>A0A8S0T5K2_OLEEU</name>
<organism evidence="1 2">
    <name type="scientific">Olea europaea subsp. europaea</name>
    <dbReference type="NCBI Taxonomy" id="158383"/>
    <lineage>
        <taxon>Eukaryota</taxon>
        <taxon>Viridiplantae</taxon>
        <taxon>Streptophyta</taxon>
        <taxon>Embryophyta</taxon>
        <taxon>Tracheophyta</taxon>
        <taxon>Spermatophyta</taxon>
        <taxon>Magnoliopsida</taxon>
        <taxon>eudicotyledons</taxon>
        <taxon>Gunneridae</taxon>
        <taxon>Pentapetalae</taxon>
        <taxon>asterids</taxon>
        <taxon>lamiids</taxon>
        <taxon>Lamiales</taxon>
        <taxon>Oleaceae</taxon>
        <taxon>Oleeae</taxon>
        <taxon>Olea</taxon>
    </lineage>
</organism>
<evidence type="ECO:0000313" key="2">
    <source>
        <dbReference type="Proteomes" id="UP000594638"/>
    </source>
</evidence>
<sequence>MGHVLTAVGTSSIFRHLYAVCGHGVQAISRTRSCRVSETRLARHVQDAVGTHPDFEVFLGYFWNIVCRQCSGCVWATARMQSGFQAFLGSFWDTVCRPCPGYYRDTSWFSCISRQFLGHDEQDLECRPCSGPVMATVGTEPNFQAILGHVRDASWPRQGWSLIFRQFWAVSRTRCAGHVQDATDASKLSGIFRKFLEHGVQAMSGTRLDHGLVRDASWLRQGHSLIFRHF</sequence>
<dbReference type="AlphaFoldDB" id="A0A8S0T5K2"/>
<evidence type="ECO:0000313" key="1">
    <source>
        <dbReference type="EMBL" id="CAA3000141.1"/>
    </source>
</evidence>
<dbReference type="Proteomes" id="UP000594638">
    <property type="component" value="Unassembled WGS sequence"/>
</dbReference>
<reference evidence="1 2" key="1">
    <citation type="submission" date="2019-12" db="EMBL/GenBank/DDBJ databases">
        <authorList>
            <person name="Alioto T."/>
            <person name="Alioto T."/>
            <person name="Gomez Garrido J."/>
        </authorList>
    </citation>
    <scope>NUCLEOTIDE SEQUENCE [LARGE SCALE GENOMIC DNA]</scope>
</reference>